<dbReference type="EMBL" id="QXGE01000175">
    <property type="protein sequence ID" value="KAE9321382.1"/>
    <property type="molecule type" value="Genomic_DNA"/>
</dbReference>
<dbReference type="EMBL" id="QXFW01001098">
    <property type="protein sequence ID" value="KAE8996603.1"/>
    <property type="molecule type" value="Genomic_DNA"/>
</dbReference>
<dbReference type="Proteomes" id="UP000437068">
    <property type="component" value="Unassembled WGS sequence"/>
</dbReference>
<evidence type="ECO:0000313" key="7">
    <source>
        <dbReference type="EMBL" id="KAE9204067.1"/>
    </source>
</evidence>
<name>A0A6A3JXY5_9STRA</name>
<evidence type="ECO:0000313" key="15">
    <source>
        <dbReference type="Proteomes" id="UP000440367"/>
    </source>
</evidence>
<evidence type="ECO:0008006" key="22">
    <source>
        <dbReference type="Google" id="ProtNLM"/>
    </source>
</evidence>
<dbReference type="Proteomes" id="UP000488956">
    <property type="component" value="Unassembled WGS sequence"/>
</dbReference>
<keyword evidence="1" id="KW-0732">Signal</keyword>
<gene>
    <name evidence="10" type="ORF">PF001_g4931</name>
    <name evidence="8" type="ORF">PF002_g12966</name>
    <name evidence="9" type="ORF">PF004_g4757</name>
    <name evidence="7" type="ORF">PF005_g13938</name>
    <name evidence="6" type="ORF">PF006_g13137</name>
    <name evidence="5" type="ORF">PF007_g13903</name>
    <name evidence="11" type="ORF">PF008_g5921</name>
    <name evidence="2" type="ORF">PF009_g18128</name>
    <name evidence="4" type="ORF">PF010_g16446</name>
    <name evidence="3" type="ORF">PF011_g15844</name>
</gene>
<dbReference type="EMBL" id="QXGB01000797">
    <property type="protein sequence ID" value="KAE9204067.1"/>
    <property type="molecule type" value="Genomic_DNA"/>
</dbReference>
<dbReference type="OrthoDB" id="10344569at2759"/>
<evidence type="ECO:0000313" key="14">
    <source>
        <dbReference type="Proteomes" id="UP000437068"/>
    </source>
</evidence>
<comment type="caution">
    <text evidence="3">The sequence shown here is derived from an EMBL/GenBank/DDBJ whole genome shotgun (WGS) entry which is preliminary data.</text>
</comment>
<dbReference type="Proteomes" id="UP000476176">
    <property type="component" value="Unassembled WGS sequence"/>
</dbReference>
<dbReference type="Proteomes" id="UP000441208">
    <property type="component" value="Unassembled WGS sequence"/>
</dbReference>
<evidence type="ECO:0000313" key="3">
    <source>
        <dbReference type="EMBL" id="KAE8996603.1"/>
    </source>
</evidence>
<feature type="chain" id="PRO_5036379897" description="RxLR effector protein" evidence="1">
    <location>
        <begin position="26"/>
        <end position="59"/>
    </location>
</feature>
<evidence type="ECO:0000313" key="4">
    <source>
        <dbReference type="EMBL" id="KAE9096184.1"/>
    </source>
</evidence>
<sequence length="59" mass="6609">MRVLNVLLAATAATFIFCCADGAVASKRSLRSYDMKDLSNETGNEAERMIKRESRRALR</sequence>
<reference evidence="18 19" key="1">
    <citation type="submission" date="2018-09" db="EMBL/GenBank/DDBJ databases">
        <title>Genomic investigation of the strawberry pathogen Phytophthora fragariae indicates pathogenicity is determined by transcriptional variation in three key races.</title>
        <authorList>
            <person name="Adams T.M."/>
            <person name="Armitage A.D."/>
            <person name="Sobczyk M.K."/>
            <person name="Bates H.J."/>
            <person name="Dunwell J.M."/>
            <person name="Nellist C.F."/>
            <person name="Harrison R.J."/>
        </authorList>
    </citation>
    <scope>NUCLEOTIDE SEQUENCE [LARGE SCALE GENOMIC DNA]</scope>
    <source>
        <strain evidence="10 14">A4</strain>
        <strain evidence="8 15">BC-1</strain>
        <strain evidence="9 19">BC-23</strain>
        <strain evidence="7 13">NOV-27</strain>
        <strain evidence="6 16">NOV-5</strain>
        <strain evidence="5 17">NOV-71</strain>
        <strain evidence="11 20">NOV-77</strain>
        <strain evidence="2 12">NOV-9</strain>
        <strain evidence="4 21">ONT-3</strain>
        <strain evidence="3 18">SCRP245</strain>
    </source>
</reference>
<evidence type="ECO:0000313" key="19">
    <source>
        <dbReference type="Proteomes" id="UP000476176"/>
    </source>
</evidence>
<evidence type="ECO:0000313" key="8">
    <source>
        <dbReference type="EMBL" id="KAE9230576.1"/>
    </source>
</evidence>
<dbReference type="AlphaFoldDB" id="A0A6A3JXY5"/>
<accession>A0A6A3JXY5</accession>
<dbReference type="EMBL" id="QXFY01000224">
    <property type="protein sequence ID" value="KAE9351488.1"/>
    <property type="molecule type" value="Genomic_DNA"/>
</dbReference>
<evidence type="ECO:0000313" key="20">
    <source>
        <dbReference type="Proteomes" id="UP000486351"/>
    </source>
</evidence>
<dbReference type="EMBL" id="QXGA01000768">
    <property type="protein sequence ID" value="KAE9141638.1"/>
    <property type="molecule type" value="Genomic_DNA"/>
</dbReference>
<proteinExistence type="predicted"/>
<dbReference type="Proteomes" id="UP000433483">
    <property type="component" value="Unassembled WGS sequence"/>
</dbReference>
<dbReference type="Proteomes" id="UP000440367">
    <property type="component" value="Unassembled WGS sequence"/>
</dbReference>
<dbReference type="Proteomes" id="UP000429523">
    <property type="component" value="Unassembled WGS sequence"/>
</dbReference>
<dbReference type="EMBL" id="QXGF01001193">
    <property type="protein sequence ID" value="KAE8931815.1"/>
    <property type="molecule type" value="Genomic_DNA"/>
</dbReference>
<dbReference type="Proteomes" id="UP000486351">
    <property type="component" value="Unassembled WGS sequence"/>
</dbReference>
<evidence type="ECO:0000313" key="6">
    <source>
        <dbReference type="EMBL" id="KAE9141638.1"/>
    </source>
</evidence>
<dbReference type="EMBL" id="QXGD01000642">
    <property type="protein sequence ID" value="KAE9230576.1"/>
    <property type="molecule type" value="Genomic_DNA"/>
</dbReference>
<dbReference type="EMBL" id="QXFZ01000785">
    <property type="protein sequence ID" value="KAE9104884.1"/>
    <property type="molecule type" value="Genomic_DNA"/>
</dbReference>
<evidence type="ECO:0000313" key="9">
    <source>
        <dbReference type="EMBL" id="KAE9246528.1"/>
    </source>
</evidence>
<evidence type="ECO:0000313" key="21">
    <source>
        <dbReference type="Proteomes" id="UP000488956"/>
    </source>
</evidence>
<evidence type="ECO:0000313" key="2">
    <source>
        <dbReference type="EMBL" id="KAE8931815.1"/>
    </source>
</evidence>
<evidence type="ECO:0000313" key="10">
    <source>
        <dbReference type="EMBL" id="KAE9321382.1"/>
    </source>
</evidence>
<evidence type="ECO:0000313" key="17">
    <source>
        <dbReference type="Proteomes" id="UP000441208"/>
    </source>
</evidence>
<evidence type="ECO:0000313" key="18">
    <source>
        <dbReference type="Proteomes" id="UP000460718"/>
    </source>
</evidence>
<evidence type="ECO:0000313" key="13">
    <source>
        <dbReference type="Proteomes" id="UP000433483"/>
    </source>
</evidence>
<evidence type="ECO:0000256" key="1">
    <source>
        <dbReference type="SAM" id="SignalP"/>
    </source>
</evidence>
<dbReference type="EMBL" id="QXFX01001126">
    <property type="protein sequence ID" value="KAE9096184.1"/>
    <property type="molecule type" value="Genomic_DNA"/>
</dbReference>
<keyword evidence="13" id="KW-1185">Reference proteome</keyword>
<evidence type="ECO:0000313" key="16">
    <source>
        <dbReference type="Proteomes" id="UP000440732"/>
    </source>
</evidence>
<evidence type="ECO:0000313" key="12">
    <source>
        <dbReference type="Proteomes" id="UP000429523"/>
    </source>
</evidence>
<evidence type="ECO:0000313" key="11">
    <source>
        <dbReference type="EMBL" id="KAE9351488.1"/>
    </source>
</evidence>
<feature type="signal peptide" evidence="1">
    <location>
        <begin position="1"/>
        <end position="25"/>
    </location>
</feature>
<dbReference type="Proteomes" id="UP000460718">
    <property type="component" value="Unassembled WGS sequence"/>
</dbReference>
<evidence type="ECO:0000313" key="5">
    <source>
        <dbReference type="EMBL" id="KAE9104884.1"/>
    </source>
</evidence>
<dbReference type="EMBL" id="QXGC01000168">
    <property type="protein sequence ID" value="KAE9246528.1"/>
    <property type="molecule type" value="Genomic_DNA"/>
</dbReference>
<organism evidence="3 18">
    <name type="scientific">Phytophthora fragariae</name>
    <dbReference type="NCBI Taxonomy" id="53985"/>
    <lineage>
        <taxon>Eukaryota</taxon>
        <taxon>Sar</taxon>
        <taxon>Stramenopiles</taxon>
        <taxon>Oomycota</taxon>
        <taxon>Peronosporomycetes</taxon>
        <taxon>Peronosporales</taxon>
        <taxon>Peronosporaceae</taxon>
        <taxon>Phytophthora</taxon>
    </lineage>
</organism>
<protein>
    <recommendedName>
        <fullName evidence="22">RxLR effector protein</fullName>
    </recommendedName>
</protein>
<dbReference type="Proteomes" id="UP000440732">
    <property type="component" value="Unassembled WGS sequence"/>
</dbReference>